<proteinExistence type="predicted"/>
<sequence>MREYLQERIESLNSRLKWFSKNIDTLDGVVVENSKIHIDKLEKDTHPEAVLLSQKLYKMMPRIKLPDLLLEVSKWTDFDRNFTHASSGHVTKSEEKTILMAALMAMGTNIGLSKMADSTPGISYRQMANIAQWRLYDDAMKKAQSTLVNYHHKLFLAAFWGDGSTSSSDGMRVQIGVSSLHGDVNPHYGTGKGATMYRFVSDQFSTFYTKVINTNARDAVHVIDGLLYHETDLNIEEHYTDTAGYTDQVFGLSHLLGFRFAPRIRDISEIKLYCTGKASEYPKIESIKNGRINTKTIEENFDDVLRMAHSIREGNVTGSLIMGKIGSCARQNALATALREIGRIEKTIFILDYITNESLRRLSKEALIKEKL</sequence>
<dbReference type="Pfam" id="PF01526">
    <property type="entry name" value="DDE_Tnp_Tn3"/>
    <property type="match status" value="1"/>
</dbReference>
<dbReference type="GO" id="GO:0004803">
    <property type="term" value="F:transposase activity"/>
    <property type="evidence" value="ECO:0007669"/>
    <property type="project" value="InterPro"/>
</dbReference>
<dbReference type="GO" id="GO:0006313">
    <property type="term" value="P:DNA transposition"/>
    <property type="evidence" value="ECO:0007669"/>
    <property type="project" value="InterPro"/>
</dbReference>
<name>A0A1W1XRR6_9CLOT</name>
<evidence type="ECO:0000313" key="3">
    <source>
        <dbReference type="Proteomes" id="UP000192468"/>
    </source>
</evidence>
<dbReference type="Proteomes" id="UP000192468">
    <property type="component" value="Unassembled WGS sequence"/>
</dbReference>
<reference evidence="2 3" key="1">
    <citation type="submission" date="2017-04" db="EMBL/GenBank/DDBJ databases">
        <authorList>
            <person name="Afonso C.L."/>
            <person name="Miller P.J."/>
            <person name="Scott M.A."/>
            <person name="Spackman E."/>
            <person name="Goraichik I."/>
            <person name="Dimitrov K.M."/>
            <person name="Suarez D.L."/>
            <person name="Swayne D.E."/>
        </authorList>
    </citation>
    <scope>NUCLEOTIDE SEQUENCE [LARGE SCALE GENOMIC DNA]</scope>
    <source>
        <strain evidence="2 3">DSM 12555</strain>
    </source>
</reference>
<dbReference type="EMBL" id="FWXH01000012">
    <property type="protein sequence ID" value="SMC26198.1"/>
    <property type="molecule type" value="Genomic_DNA"/>
</dbReference>
<evidence type="ECO:0000313" key="2">
    <source>
        <dbReference type="EMBL" id="SMC26198.1"/>
    </source>
</evidence>
<dbReference type="InterPro" id="IPR002513">
    <property type="entry name" value="Tn3_Tnp_DDE_dom"/>
</dbReference>
<gene>
    <name evidence="2" type="ORF">SAMN02745134_02726</name>
</gene>
<keyword evidence="3" id="KW-1185">Reference proteome</keyword>
<evidence type="ECO:0000259" key="1">
    <source>
        <dbReference type="Pfam" id="PF01526"/>
    </source>
</evidence>
<dbReference type="STRING" id="1121291.SAMN02745134_02726"/>
<dbReference type="AlphaFoldDB" id="A0A1W1XRR6"/>
<organism evidence="2 3">
    <name type="scientific">Clostridium acidisoli DSM 12555</name>
    <dbReference type="NCBI Taxonomy" id="1121291"/>
    <lineage>
        <taxon>Bacteria</taxon>
        <taxon>Bacillati</taxon>
        <taxon>Bacillota</taxon>
        <taxon>Clostridia</taxon>
        <taxon>Eubacteriales</taxon>
        <taxon>Clostridiaceae</taxon>
        <taxon>Clostridium</taxon>
    </lineage>
</organism>
<protein>
    <submittedName>
        <fullName evidence="2">Transposase and inactivated derivatives, TnpA family</fullName>
    </submittedName>
</protein>
<feature type="domain" description="Tn3 transposase DDE" evidence="1">
    <location>
        <begin position="67"/>
        <end position="367"/>
    </location>
</feature>
<accession>A0A1W1XRR6</accession>